<dbReference type="eggNOG" id="COG2952">
    <property type="taxonomic scope" value="Bacteria"/>
</dbReference>
<dbReference type="EMBL" id="DF820463">
    <property type="protein sequence ID" value="GAK55145.1"/>
    <property type="molecule type" value="Genomic_DNA"/>
</dbReference>
<keyword evidence="2" id="KW-1185">Reference proteome</keyword>
<proteinExistence type="predicted"/>
<dbReference type="Pfam" id="PF04368">
    <property type="entry name" value="DUF507"/>
    <property type="match status" value="1"/>
</dbReference>
<dbReference type="STRING" id="1499967.U27_01976"/>
<evidence type="ECO:0008006" key="3">
    <source>
        <dbReference type="Google" id="ProtNLM"/>
    </source>
</evidence>
<reference evidence="1" key="1">
    <citation type="journal article" date="2015" name="PeerJ">
        <title>First genomic representation of candidate bacterial phylum KSB3 points to enhanced environmental sensing as a trigger of wastewater bulking.</title>
        <authorList>
            <person name="Sekiguchi Y."/>
            <person name="Ohashi A."/>
            <person name="Parks D.H."/>
            <person name="Yamauchi T."/>
            <person name="Tyson G.W."/>
            <person name="Hugenholtz P."/>
        </authorList>
    </citation>
    <scope>NUCLEOTIDE SEQUENCE [LARGE SCALE GENOMIC DNA]</scope>
</reference>
<protein>
    <recommendedName>
        <fullName evidence="3">DUF507 domain-containing protein</fullName>
    </recommendedName>
</protein>
<dbReference type="AlphaFoldDB" id="A0A0S6WAB8"/>
<dbReference type="InterPro" id="IPR007463">
    <property type="entry name" value="DUF507"/>
</dbReference>
<dbReference type="Proteomes" id="UP000030661">
    <property type="component" value="Unassembled WGS sequence"/>
</dbReference>
<evidence type="ECO:0000313" key="2">
    <source>
        <dbReference type="Proteomes" id="UP000030661"/>
    </source>
</evidence>
<gene>
    <name evidence="1" type="ORF">U27_01976</name>
</gene>
<name>A0A0S6WAB8_VECG1</name>
<evidence type="ECO:0000313" key="1">
    <source>
        <dbReference type="EMBL" id="GAK55145.1"/>
    </source>
</evidence>
<sequence length="93" mass="11172">MKLRKDYIESLSQRLVQRLVQKGCIKVHVDPKILYARISNTIIQDLKVEDDLDEEVRKILAGYSQQMRQQNIEYHEMFQMVKRKLAKERNLIL</sequence>
<accession>A0A0S6WAB8</accession>
<dbReference type="HOGENOM" id="CLU_163266_1_1_0"/>
<organism evidence="1">
    <name type="scientific">Vecturithrix granuli</name>
    <dbReference type="NCBI Taxonomy" id="1499967"/>
    <lineage>
        <taxon>Bacteria</taxon>
        <taxon>Candidatus Moduliflexota</taxon>
        <taxon>Candidatus Vecturitrichia</taxon>
        <taxon>Candidatus Vecturitrichales</taxon>
        <taxon>Candidatus Vecturitrichaceae</taxon>
        <taxon>Candidatus Vecturithrix</taxon>
    </lineage>
</organism>